<dbReference type="KEGG" id="dhd:Dhaf_1099"/>
<dbReference type="InterPro" id="IPR002731">
    <property type="entry name" value="ATPase_BadF"/>
</dbReference>
<keyword evidence="3" id="KW-0408">Iron</keyword>
<dbReference type="SUPFAM" id="SSF53067">
    <property type="entry name" value="Actin-like ATPase domain"/>
    <property type="match status" value="1"/>
</dbReference>
<accession>B8FZT5</accession>
<keyword evidence="4" id="KW-0411">Iron-sulfur</keyword>
<dbReference type="Proteomes" id="UP000007726">
    <property type="component" value="Chromosome"/>
</dbReference>
<dbReference type="GO" id="GO:0051536">
    <property type="term" value="F:iron-sulfur cluster binding"/>
    <property type="evidence" value="ECO:0007669"/>
    <property type="project" value="UniProtKB-KW"/>
</dbReference>
<dbReference type="PANTHER" id="PTHR32329:SF2">
    <property type="entry name" value="BIFUNCTIONAL PROTEIN [INCLUDES 2-HYDROXYACYL-COA DEHYDRATASE (N-TER) AND ITS ACTIVATOR DOMAIN (C_TERM)"/>
    <property type="match status" value="1"/>
</dbReference>
<evidence type="ECO:0000256" key="3">
    <source>
        <dbReference type="ARBA" id="ARBA00023004"/>
    </source>
</evidence>
<dbReference type="NCBIfam" id="TIGR00241">
    <property type="entry name" value="CoA_E_activ"/>
    <property type="match status" value="1"/>
</dbReference>
<dbReference type="EMBL" id="CP001336">
    <property type="protein sequence ID" value="ACL19159.1"/>
    <property type="molecule type" value="Genomic_DNA"/>
</dbReference>
<dbReference type="InterPro" id="IPR043129">
    <property type="entry name" value="ATPase_NBD"/>
</dbReference>
<keyword evidence="2" id="KW-0479">Metal-binding</keyword>
<sequence>MIVCGCDLGSATGKAVLLKGDKILSWAVVKSARNPEITAQQVLEEALDKAGLVKSEIHYVVGTGYGRTGVSFIQDNMSEITCHARGAHWMHPNVRTVVDIGGQDCKVIALDEAGKVLEFGMNDKCAAGTGRFFEAMARVLDCTMSELSTLALNSANPANITKQCSVFAESEVVTMINNGVKAEDIAAGIHDSIARRIHAMTYKIGIKTDVVITGGCARNEALTKSLEKQLGVSIHQLTFNPQIAGALGAALLARDRAEKRLIKP</sequence>
<evidence type="ECO:0000256" key="4">
    <source>
        <dbReference type="ARBA" id="ARBA00023014"/>
    </source>
</evidence>
<dbReference type="Pfam" id="PF01869">
    <property type="entry name" value="BcrAD_BadFG"/>
    <property type="match status" value="1"/>
</dbReference>
<feature type="domain" description="ATPase BadF/BadG/BcrA/BcrD type" evidence="5">
    <location>
        <begin position="5"/>
        <end position="253"/>
    </location>
</feature>
<evidence type="ECO:0000313" key="6">
    <source>
        <dbReference type="EMBL" id="ACL19159.1"/>
    </source>
</evidence>
<dbReference type="Gene3D" id="3.30.420.40">
    <property type="match status" value="2"/>
</dbReference>
<dbReference type="PANTHER" id="PTHR32329">
    <property type="entry name" value="BIFUNCTIONAL PROTEIN [INCLUDES 2-HYDROXYACYL-COA DEHYDRATASE (N-TER) AND ITS ACTIVATOR DOMAIN (C_TERM)-RELATED"/>
    <property type="match status" value="1"/>
</dbReference>
<evidence type="ECO:0000256" key="1">
    <source>
        <dbReference type="ARBA" id="ARBA00001966"/>
    </source>
</evidence>
<dbReference type="InterPro" id="IPR008275">
    <property type="entry name" value="CoA_E_activase_dom"/>
</dbReference>
<dbReference type="CDD" id="cd24036">
    <property type="entry name" value="ASKHA_NBD_BcrAD_BadFG_HgdC_HadI"/>
    <property type="match status" value="1"/>
</dbReference>
<organism evidence="6 7">
    <name type="scientific">Desulfitobacterium hafniense (strain DSM 10664 / DCB-2)</name>
    <dbReference type="NCBI Taxonomy" id="272564"/>
    <lineage>
        <taxon>Bacteria</taxon>
        <taxon>Bacillati</taxon>
        <taxon>Bacillota</taxon>
        <taxon>Clostridia</taxon>
        <taxon>Eubacteriales</taxon>
        <taxon>Desulfitobacteriaceae</taxon>
        <taxon>Desulfitobacterium</taxon>
    </lineage>
</organism>
<dbReference type="HOGENOM" id="CLU_066597_0_0_9"/>
<dbReference type="AlphaFoldDB" id="B8FZT5"/>
<evidence type="ECO:0000313" key="7">
    <source>
        <dbReference type="Proteomes" id="UP000007726"/>
    </source>
</evidence>
<dbReference type="RefSeq" id="WP_015943199.1">
    <property type="nucleotide sequence ID" value="NC_011830.1"/>
</dbReference>
<comment type="cofactor">
    <cofactor evidence="1">
        <name>[4Fe-4S] cluster</name>
        <dbReference type="ChEBI" id="CHEBI:49883"/>
    </cofactor>
</comment>
<dbReference type="GO" id="GO:0046872">
    <property type="term" value="F:metal ion binding"/>
    <property type="evidence" value="ECO:0007669"/>
    <property type="project" value="UniProtKB-KW"/>
</dbReference>
<name>B8FZT5_DESHD</name>
<evidence type="ECO:0000256" key="2">
    <source>
        <dbReference type="ARBA" id="ARBA00022723"/>
    </source>
</evidence>
<reference evidence="6 7" key="1">
    <citation type="journal article" date="2012" name="BMC Microbiol.">
        <title>Genome sequence of Desulfitobacterium hafniense DCB-2, a Gram-positive anaerobe capable of dehalogenation and metal reduction.</title>
        <authorList>
            <person name="Kim S.H."/>
            <person name="Harzman C."/>
            <person name="Davis J.K."/>
            <person name="Hutcheson R."/>
            <person name="Broderick J.B."/>
            <person name="Marsh T.L."/>
            <person name="Tiedje J.M."/>
        </authorList>
    </citation>
    <scope>NUCLEOTIDE SEQUENCE [LARGE SCALE GENOMIC DNA]</scope>
    <source>
        <strain evidence="7">DSM 10664 / DCB-2</strain>
    </source>
</reference>
<evidence type="ECO:0000259" key="5">
    <source>
        <dbReference type="Pfam" id="PF01869"/>
    </source>
</evidence>
<gene>
    <name evidence="6" type="ordered locus">Dhaf_1099</name>
</gene>
<proteinExistence type="predicted"/>
<protein>
    <submittedName>
        <fullName evidence="6">CoA-substrate-specific enzyme activase</fullName>
    </submittedName>
</protein>
<dbReference type="InterPro" id="IPR051805">
    <property type="entry name" value="Dehydratase_Activator_Redct"/>
</dbReference>